<keyword evidence="2" id="KW-1185">Reference proteome</keyword>
<evidence type="ECO:0000313" key="2">
    <source>
        <dbReference type="Proteomes" id="UP001324634"/>
    </source>
</evidence>
<gene>
    <name evidence="1" type="ORF">SOO65_09475</name>
</gene>
<dbReference type="Proteomes" id="UP001324634">
    <property type="component" value="Chromosome"/>
</dbReference>
<name>A0AAX4HUX8_9BACT</name>
<dbReference type="RefSeq" id="WP_321399721.1">
    <property type="nucleotide sequence ID" value="NZ_CP139487.1"/>
</dbReference>
<evidence type="ECO:0000313" key="1">
    <source>
        <dbReference type="EMBL" id="WPU66980.1"/>
    </source>
</evidence>
<organism evidence="1 2">
    <name type="scientific">Peredibacter starrii</name>
    <dbReference type="NCBI Taxonomy" id="28202"/>
    <lineage>
        <taxon>Bacteria</taxon>
        <taxon>Pseudomonadati</taxon>
        <taxon>Bdellovibrionota</taxon>
        <taxon>Bacteriovoracia</taxon>
        <taxon>Bacteriovoracales</taxon>
        <taxon>Bacteriovoracaceae</taxon>
        <taxon>Peredibacter</taxon>
    </lineage>
</organism>
<accession>A0AAX4HUX8</accession>
<dbReference type="KEGG" id="psti:SOO65_09475"/>
<sequence length="43" mass="5153">MITKSEAKKFFKRFSKDAGKTYRTFSKDLSKRISKIQDRIPNR</sequence>
<protein>
    <submittedName>
        <fullName evidence="1">Uncharacterized protein</fullName>
    </submittedName>
</protein>
<dbReference type="AlphaFoldDB" id="A0AAX4HUX8"/>
<reference evidence="1 2" key="1">
    <citation type="submission" date="2023-11" db="EMBL/GenBank/DDBJ databases">
        <title>Peredibacter starrii A3.12.</title>
        <authorList>
            <person name="Mitchell R.J."/>
        </authorList>
    </citation>
    <scope>NUCLEOTIDE SEQUENCE [LARGE SCALE GENOMIC DNA]</scope>
    <source>
        <strain evidence="1 2">A3.12</strain>
    </source>
</reference>
<dbReference type="EMBL" id="CP139487">
    <property type="protein sequence ID" value="WPU66980.1"/>
    <property type="molecule type" value="Genomic_DNA"/>
</dbReference>
<proteinExistence type="predicted"/>